<evidence type="ECO:0000259" key="6">
    <source>
        <dbReference type="Pfam" id="PF02631"/>
    </source>
</evidence>
<dbReference type="InterPro" id="IPR036388">
    <property type="entry name" value="WH-like_DNA-bd_sf"/>
</dbReference>
<comment type="caution">
    <text evidence="8">The sequence shown here is derived from an EMBL/GenBank/DDBJ whole genome shotgun (WGS) entry which is preliminary data.</text>
</comment>
<comment type="function">
    <text evidence="5">Modulates RecA activity.</text>
</comment>
<dbReference type="OrthoDB" id="1734100at2"/>
<dbReference type="Proteomes" id="UP000469440">
    <property type="component" value="Unassembled WGS sequence"/>
</dbReference>
<dbReference type="AlphaFoldDB" id="A0A6N8I4Z2"/>
<evidence type="ECO:0000256" key="4">
    <source>
        <dbReference type="ARBA" id="ARBA00022490"/>
    </source>
</evidence>
<dbReference type="Pfam" id="PF21981">
    <property type="entry name" value="RecX_HTH3"/>
    <property type="match status" value="1"/>
</dbReference>
<evidence type="ECO:0000256" key="1">
    <source>
        <dbReference type="ARBA" id="ARBA00004496"/>
    </source>
</evidence>
<comment type="subcellular location">
    <subcellularLocation>
        <location evidence="1 5">Cytoplasm</location>
    </subcellularLocation>
</comment>
<dbReference type="PANTHER" id="PTHR33602">
    <property type="entry name" value="REGULATORY PROTEIN RECX FAMILY PROTEIN"/>
    <property type="match status" value="1"/>
</dbReference>
<protein>
    <recommendedName>
        <fullName evidence="3 5">Regulatory protein RecX</fullName>
    </recommendedName>
</protein>
<dbReference type="GO" id="GO:0006282">
    <property type="term" value="P:regulation of DNA repair"/>
    <property type="evidence" value="ECO:0007669"/>
    <property type="project" value="UniProtKB-UniRule"/>
</dbReference>
<dbReference type="InterPro" id="IPR053925">
    <property type="entry name" value="RecX_HTH_3rd"/>
</dbReference>
<evidence type="ECO:0000256" key="5">
    <source>
        <dbReference type="HAMAP-Rule" id="MF_01114"/>
    </source>
</evidence>
<feature type="domain" description="RecX third three-helical" evidence="7">
    <location>
        <begin position="151"/>
        <end position="192"/>
    </location>
</feature>
<dbReference type="Pfam" id="PF02631">
    <property type="entry name" value="RecX_HTH2"/>
    <property type="match status" value="1"/>
</dbReference>
<evidence type="ECO:0000256" key="3">
    <source>
        <dbReference type="ARBA" id="ARBA00018111"/>
    </source>
</evidence>
<dbReference type="RefSeq" id="WP_066650158.1">
    <property type="nucleotide sequence ID" value="NZ_VWXL01000100.1"/>
</dbReference>
<feature type="domain" description="RecX second three-helical" evidence="6">
    <location>
        <begin position="104"/>
        <end position="142"/>
    </location>
</feature>
<organism evidence="8 9">
    <name type="scientific">Caproicibacter fermentans</name>
    <dbReference type="NCBI Taxonomy" id="2576756"/>
    <lineage>
        <taxon>Bacteria</taxon>
        <taxon>Bacillati</taxon>
        <taxon>Bacillota</taxon>
        <taxon>Clostridia</taxon>
        <taxon>Eubacteriales</taxon>
        <taxon>Acutalibacteraceae</taxon>
        <taxon>Caproicibacter</taxon>
    </lineage>
</organism>
<dbReference type="GO" id="GO:0005737">
    <property type="term" value="C:cytoplasm"/>
    <property type="evidence" value="ECO:0007669"/>
    <property type="project" value="UniProtKB-SubCell"/>
</dbReference>
<accession>A0A6N8I4Z2</accession>
<sequence length="216" mass="24476">MMLSAAEPRRKGLTALFVDGEYAVSVDTETFVLSGLKPGAELSDERLHELIRKSDARRAQEKALYLLEHRAHSQKELADKIARTVSREAAERAASRLVELGMVNDEEYARNLAAELFGRKGCSASRVKWELAKRGIERDLAERIVEESEPDPVEAVQRLLQKKYARLLGDEKGRRRVVAALQRLGYRWDDIKSGLRKFEEEDDSFAGCGEDDRQSD</sequence>
<dbReference type="EMBL" id="VWXL01000100">
    <property type="protein sequence ID" value="MVB12670.1"/>
    <property type="molecule type" value="Genomic_DNA"/>
</dbReference>
<gene>
    <name evidence="5 8" type="primary">recX</name>
    <name evidence="8" type="ORF">CAFE_34120</name>
</gene>
<proteinExistence type="inferred from homology"/>
<dbReference type="HAMAP" id="MF_01114">
    <property type="entry name" value="RecX"/>
    <property type="match status" value="1"/>
</dbReference>
<name>A0A6N8I4Z2_9FIRM</name>
<dbReference type="InterPro" id="IPR003783">
    <property type="entry name" value="Regulatory_RecX"/>
</dbReference>
<keyword evidence="9" id="KW-1185">Reference proteome</keyword>
<comment type="similarity">
    <text evidence="2 5">Belongs to the RecX family.</text>
</comment>
<evidence type="ECO:0000313" key="8">
    <source>
        <dbReference type="EMBL" id="MVB12670.1"/>
    </source>
</evidence>
<evidence type="ECO:0000256" key="2">
    <source>
        <dbReference type="ARBA" id="ARBA00009695"/>
    </source>
</evidence>
<evidence type="ECO:0000259" key="7">
    <source>
        <dbReference type="Pfam" id="PF21981"/>
    </source>
</evidence>
<dbReference type="InterPro" id="IPR053924">
    <property type="entry name" value="RecX_HTH_2nd"/>
</dbReference>
<dbReference type="PANTHER" id="PTHR33602:SF1">
    <property type="entry name" value="REGULATORY PROTEIN RECX FAMILY PROTEIN"/>
    <property type="match status" value="1"/>
</dbReference>
<dbReference type="Gene3D" id="1.10.10.10">
    <property type="entry name" value="Winged helix-like DNA-binding domain superfamily/Winged helix DNA-binding domain"/>
    <property type="match status" value="2"/>
</dbReference>
<reference evidence="8 9" key="1">
    <citation type="submission" date="2019-09" db="EMBL/GenBank/DDBJ databases">
        <title>Genome sequence of Clostridium sp. EA1.</title>
        <authorList>
            <person name="Poehlein A."/>
            <person name="Bengelsdorf F.R."/>
            <person name="Daniel R."/>
        </authorList>
    </citation>
    <scope>NUCLEOTIDE SEQUENCE [LARGE SCALE GENOMIC DNA]</scope>
    <source>
        <strain evidence="8 9">EA1</strain>
    </source>
</reference>
<keyword evidence="4 5" id="KW-0963">Cytoplasm</keyword>
<evidence type="ECO:0000313" key="9">
    <source>
        <dbReference type="Proteomes" id="UP000469440"/>
    </source>
</evidence>